<dbReference type="GO" id="GO:0000724">
    <property type="term" value="P:double-strand break repair via homologous recombination"/>
    <property type="evidence" value="ECO:0007669"/>
    <property type="project" value="InterPro"/>
</dbReference>
<dbReference type="SUPFAM" id="SSF52540">
    <property type="entry name" value="P-loop containing nucleoside triphosphate hydrolases"/>
    <property type="match status" value="1"/>
</dbReference>
<keyword evidence="3" id="KW-1185">Reference proteome</keyword>
<dbReference type="RefSeq" id="XP_067804863.1">
    <property type="nucleotide sequence ID" value="XM_067946072.1"/>
</dbReference>
<sequence>MFARPWKCSFSYDGATLFNREVRQVEFKGGILNYDLNIPGILVLLTHYAECFRGNSTICISGPNGSGKTTFIQNLLAECLCEAGINSEAIFIDSELTFDALLFKKILISKIGKYSRNLTQDLEASLGRLLYLPVGNPCEFLMILRSLEVYLTGRNSIRFLFIDSLTFWPTRSSIGSSNLDPSAIDNLKTCRGLIYELRSRFSLMLIYTMGTPQYHKVPVPMVVNDENKTVNVPLEFLNEQVDLEMVNLGAFSSSAKVMLVRIGLDGSSHALLGGIYKSEILDNSYKNWPPQVQQILDLDFKFEVNEQFKHFTKMEKMNPLVPKFSLKQEPLQHRDTLTLDSKNTGNRGIVYNGSNNIDAKAMWGAAWNIHPTTSNKGGYNNTILFDEIEDTDSELESVEHRLRDSIACNRESRLFDDLRVDTPNLCMQPGCESNVSRMDSWQSEDIWKNSKSVTVKKEPVNDTVMDHDNILDDEMKTVGHPNLNVGIPARNVRNRYACRLALYNIRGHIVSRKAVEYKFVNSYNAVVPRENL</sequence>
<dbReference type="InterPro" id="IPR027417">
    <property type="entry name" value="P-loop_NTPase"/>
</dbReference>
<dbReference type="KEGG" id="bdw:94335324"/>
<dbReference type="AlphaFoldDB" id="A0AAD9PNW0"/>
<name>A0AAD9PNW0_9APIC</name>
<dbReference type="GO" id="GO:0005657">
    <property type="term" value="C:replication fork"/>
    <property type="evidence" value="ECO:0007669"/>
    <property type="project" value="InterPro"/>
</dbReference>
<proteinExistence type="predicted"/>
<dbReference type="EMBL" id="JALLKP010000001">
    <property type="protein sequence ID" value="KAK2198021.1"/>
    <property type="molecule type" value="Genomic_DNA"/>
</dbReference>
<protein>
    <submittedName>
        <fullName evidence="2">Bifunctional P-loop containing nucleoside triphosphate hydrolase/AAA+ ATPase domain/DNA repair protein XRCC2</fullName>
    </submittedName>
</protein>
<dbReference type="PANTHER" id="PTHR46644">
    <property type="entry name" value="DNA REPAIR PROTEIN XRCC2"/>
    <property type="match status" value="1"/>
</dbReference>
<dbReference type="Proteomes" id="UP001214638">
    <property type="component" value="Unassembled WGS sequence"/>
</dbReference>
<organism evidence="2 3">
    <name type="scientific">Babesia duncani</name>
    <dbReference type="NCBI Taxonomy" id="323732"/>
    <lineage>
        <taxon>Eukaryota</taxon>
        <taxon>Sar</taxon>
        <taxon>Alveolata</taxon>
        <taxon>Apicomplexa</taxon>
        <taxon>Aconoidasida</taxon>
        <taxon>Piroplasmida</taxon>
        <taxon>Babesiidae</taxon>
        <taxon>Babesia</taxon>
    </lineage>
</organism>
<reference evidence="2" key="1">
    <citation type="journal article" date="2023" name="Nat. Microbiol.">
        <title>Babesia duncani multi-omics identifies virulence factors and drug targets.</title>
        <authorList>
            <person name="Singh P."/>
            <person name="Lonardi S."/>
            <person name="Liang Q."/>
            <person name="Vydyam P."/>
            <person name="Khabirova E."/>
            <person name="Fang T."/>
            <person name="Gihaz S."/>
            <person name="Thekkiniath J."/>
            <person name="Munshi M."/>
            <person name="Abel S."/>
            <person name="Ciampossin L."/>
            <person name="Batugedara G."/>
            <person name="Gupta M."/>
            <person name="Lu X.M."/>
            <person name="Lenz T."/>
            <person name="Chakravarty S."/>
            <person name="Cornillot E."/>
            <person name="Hu Y."/>
            <person name="Ma W."/>
            <person name="Gonzalez L.M."/>
            <person name="Sanchez S."/>
            <person name="Estrada K."/>
            <person name="Sanchez-Flores A."/>
            <person name="Montero E."/>
            <person name="Harb O.S."/>
            <person name="Le Roch K.G."/>
            <person name="Mamoun C.B."/>
        </authorList>
    </citation>
    <scope>NUCLEOTIDE SEQUENCE</scope>
    <source>
        <strain evidence="2">WA1</strain>
    </source>
</reference>
<evidence type="ECO:0000313" key="2">
    <source>
        <dbReference type="EMBL" id="KAK2198021.1"/>
    </source>
</evidence>
<evidence type="ECO:0000313" key="3">
    <source>
        <dbReference type="Proteomes" id="UP001214638"/>
    </source>
</evidence>
<dbReference type="GeneID" id="94335324"/>
<dbReference type="PANTHER" id="PTHR46644:SF2">
    <property type="entry name" value="DNA REPAIR PROTEIN XRCC2"/>
    <property type="match status" value="1"/>
</dbReference>
<accession>A0AAD9PNW0</accession>
<dbReference type="GO" id="GO:0033063">
    <property type="term" value="C:Rad51B-Rad51C-Rad51D-XRCC2 complex"/>
    <property type="evidence" value="ECO:0007669"/>
    <property type="project" value="InterPro"/>
</dbReference>
<gene>
    <name evidence="2" type="ORF">BdWA1_001026</name>
</gene>
<dbReference type="Gene3D" id="3.40.50.300">
    <property type="entry name" value="P-loop containing nucleotide triphosphate hydrolases"/>
    <property type="match status" value="1"/>
</dbReference>
<comment type="caution">
    <text evidence="2">The sequence shown here is derived from an EMBL/GenBank/DDBJ whole genome shotgun (WGS) entry which is preliminary data.</text>
</comment>
<feature type="domain" description="AAA+ ATPase" evidence="1">
    <location>
        <begin position="54"/>
        <end position="199"/>
    </location>
</feature>
<dbReference type="SMART" id="SM00382">
    <property type="entry name" value="AAA"/>
    <property type="match status" value="1"/>
</dbReference>
<dbReference type="InterPro" id="IPR003593">
    <property type="entry name" value="AAA+_ATPase"/>
</dbReference>
<evidence type="ECO:0000259" key="1">
    <source>
        <dbReference type="SMART" id="SM00382"/>
    </source>
</evidence>
<dbReference type="InterPro" id="IPR030547">
    <property type="entry name" value="XRCC2"/>
</dbReference>
<keyword evidence="2" id="KW-0378">Hydrolase</keyword>
<dbReference type="GO" id="GO:0016787">
    <property type="term" value="F:hydrolase activity"/>
    <property type="evidence" value="ECO:0007669"/>
    <property type="project" value="UniProtKB-KW"/>
</dbReference>